<keyword evidence="4 6" id="KW-0238">DNA-binding</keyword>
<dbReference type="Pfam" id="PF03704">
    <property type="entry name" value="BTAD"/>
    <property type="match status" value="1"/>
</dbReference>
<reference evidence="8" key="1">
    <citation type="submission" date="2015-01" db="EMBL/GenBank/DDBJ databases">
        <authorList>
            <person name="Wang S."/>
            <person name="Zhang S."/>
            <person name="Shao L."/>
            <person name="Yu D."/>
            <person name="Zhan J."/>
        </authorList>
    </citation>
    <scope>NUCLEOTIDE SEQUENCE</scope>
    <source>
        <strain evidence="8">NRRL B-5482</strain>
    </source>
</reference>
<dbReference type="InterPro" id="IPR011990">
    <property type="entry name" value="TPR-like_helical_dom_sf"/>
</dbReference>
<sequence>MKLGVLGTLTIDDVEVAEILTAPKPRSVLAMLMLEPGRAVSTASLIQELWDERPPRSASTTLQTYVLQLRRMFRDISQVMGQPPSDALVTRVPGYLLQADQTEHDLSAYETLVEQGQKFLEQGDNEKAEGLLSRALELWRGAPLSDVRPGPLLYPQICGLEESRLAATEMRIEANLRLGRHREVQSELTVLVGSYPLHEGIRVKHMLALFRAGRLSSALDSFHQYRHRLVTDLGLEPSPRIRGLQHAMLCFDPMADSLAILDRVASGVSH</sequence>
<dbReference type="InterPro" id="IPR001867">
    <property type="entry name" value="OmpR/PhoB-type_DNA-bd"/>
</dbReference>
<keyword evidence="3" id="KW-0805">Transcription regulation</keyword>
<dbReference type="GO" id="GO:0000160">
    <property type="term" value="P:phosphorelay signal transduction system"/>
    <property type="evidence" value="ECO:0007669"/>
    <property type="project" value="UniProtKB-KW"/>
</dbReference>
<gene>
    <name evidence="8" type="primary">dutK</name>
</gene>
<dbReference type="Gene3D" id="1.10.10.10">
    <property type="entry name" value="Winged helix-like DNA-binding domain superfamily/Winged helix DNA-binding domain"/>
    <property type="match status" value="1"/>
</dbReference>
<dbReference type="PROSITE" id="PS51755">
    <property type="entry name" value="OMPR_PHOB"/>
    <property type="match status" value="1"/>
</dbReference>
<dbReference type="SUPFAM" id="SSF46894">
    <property type="entry name" value="C-terminal effector domain of the bipartite response regulators"/>
    <property type="match status" value="1"/>
</dbReference>
<evidence type="ECO:0000256" key="3">
    <source>
        <dbReference type="ARBA" id="ARBA00023015"/>
    </source>
</evidence>
<dbReference type="SMART" id="SM00862">
    <property type="entry name" value="Trans_reg_C"/>
    <property type="match status" value="1"/>
</dbReference>
<dbReference type="InterPro" id="IPR005158">
    <property type="entry name" value="BTAD"/>
</dbReference>
<dbReference type="GO" id="GO:0003677">
    <property type="term" value="F:DNA binding"/>
    <property type="evidence" value="ECO:0007669"/>
    <property type="project" value="UniProtKB-UniRule"/>
</dbReference>
<dbReference type="EMBL" id="KP710956">
    <property type="protein sequence ID" value="AKD43507.1"/>
    <property type="molecule type" value="Genomic_DNA"/>
</dbReference>
<evidence type="ECO:0000256" key="2">
    <source>
        <dbReference type="ARBA" id="ARBA00023012"/>
    </source>
</evidence>
<accession>A0A0F6QCF5</accession>
<dbReference type="SMART" id="SM01043">
    <property type="entry name" value="BTAD"/>
    <property type="match status" value="1"/>
</dbReference>
<dbReference type="PANTHER" id="PTHR35807">
    <property type="entry name" value="TRANSCRIPTIONAL REGULATOR REDD-RELATED"/>
    <property type="match status" value="1"/>
</dbReference>
<dbReference type="AlphaFoldDB" id="A0A0F6QCF5"/>
<dbReference type="GO" id="GO:0006355">
    <property type="term" value="P:regulation of DNA-templated transcription"/>
    <property type="evidence" value="ECO:0007669"/>
    <property type="project" value="InterPro"/>
</dbReference>
<dbReference type="InterPro" id="IPR036388">
    <property type="entry name" value="WH-like_DNA-bd_sf"/>
</dbReference>
<dbReference type="Pfam" id="PF00486">
    <property type="entry name" value="Trans_reg_C"/>
    <property type="match status" value="1"/>
</dbReference>
<keyword evidence="5" id="KW-0804">Transcription</keyword>
<dbReference type="SUPFAM" id="SSF48452">
    <property type="entry name" value="TPR-like"/>
    <property type="match status" value="1"/>
</dbReference>
<organism evidence="8">
    <name type="scientific">Streptomyces minoensis</name>
    <dbReference type="NCBI Taxonomy" id="67329"/>
    <lineage>
        <taxon>Bacteria</taxon>
        <taxon>Bacillati</taxon>
        <taxon>Actinomycetota</taxon>
        <taxon>Actinomycetes</taxon>
        <taxon>Kitasatosporales</taxon>
        <taxon>Streptomycetaceae</taxon>
        <taxon>Streptomyces</taxon>
    </lineage>
</organism>
<dbReference type="InterPro" id="IPR051677">
    <property type="entry name" value="AfsR-DnrI-RedD_regulator"/>
</dbReference>
<reference evidence="8" key="2">
    <citation type="submission" date="2015-04" db="EMBL/GenBank/DDBJ databases">
        <title>Identification and manipulation of the dutomycin biosynthetic gene cluster.</title>
        <authorList>
            <person name="Zhang Q."/>
            <person name="Skidmore C."/>
            <person name="Rasmussen M."/>
            <person name="Chang C.-W.T."/>
        </authorList>
    </citation>
    <scope>NUCLEOTIDE SEQUENCE</scope>
    <source>
        <strain evidence="8">NRRL B-5482</strain>
    </source>
</reference>
<feature type="DNA-binding region" description="OmpR/PhoB-type" evidence="6">
    <location>
        <begin position="1"/>
        <end position="99"/>
    </location>
</feature>
<keyword evidence="2" id="KW-0902">Two-component regulatory system</keyword>
<evidence type="ECO:0000256" key="4">
    <source>
        <dbReference type="ARBA" id="ARBA00023125"/>
    </source>
</evidence>
<dbReference type="InterPro" id="IPR016032">
    <property type="entry name" value="Sig_transdc_resp-reg_C-effctor"/>
</dbReference>
<comment type="similarity">
    <text evidence="1">Belongs to the AfsR/DnrI/RedD regulatory family.</text>
</comment>
<evidence type="ECO:0000256" key="5">
    <source>
        <dbReference type="ARBA" id="ARBA00023163"/>
    </source>
</evidence>
<dbReference type="CDD" id="cd15831">
    <property type="entry name" value="BTAD"/>
    <property type="match status" value="1"/>
</dbReference>
<dbReference type="PANTHER" id="PTHR35807:SF1">
    <property type="entry name" value="TRANSCRIPTIONAL REGULATOR REDD"/>
    <property type="match status" value="1"/>
</dbReference>
<evidence type="ECO:0000259" key="7">
    <source>
        <dbReference type="PROSITE" id="PS51755"/>
    </source>
</evidence>
<name>A0A0F6QCF5_9ACTN</name>
<evidence type="ECO:0000256" key="6">
    <source>
        <dbReference type="PROSITE-ProRule" id="PRU01091"/>
    </source>
</evidence>
<protein>
    <submittedName>
        <fullName evidence="8">SARP family regulator</fullName>
    </submittedName>
</protein>
<feature type="domain" description="OmpR/PhoB-type" evidence="7">
    <location>
        <begin position="1"/>
        <end position="99"/>
    </location>
</feature>
<proteinExistence type="inferred from homology"/>
<evidence type="ECO:0000256" key="1">
    <source>
        <dbReference type="ARBA" id="ARBA00005820"/>
    </source>
</evidence>
<evidence type="ECO:0000313" key="8">
    <source>
        <dbReference type="EMBL" id="AKD43507.1"/>
    </source>
</evidence>
<dbReference type="Gene3D" id="1.25.40.10">
    <property type="entry name" value="Tetratricopeptide repeat domain"/>
    <property type="match status" value="1"/>
</dbReference>